<proteinExistence type="predicted"/>
<feature type="domain" description="Hydantoinase A/oxoprolinase" evidence="1">
    <location>
        <begin position="216"/>
        <end position="387"/>
    </location>
</feature>
<dbReference type="GeneID" id="30990141"/>
<dbReference type="Gene3D" id="3.40.1610.10">
    <property type="entry name" value="CV3147-like domain"/>
    <property type="match status" value="1"/>
</dbReference>
<dbReference type="InterPro" id="IPR010318">
    <property type="entry name" value="S-Me-THD_N"/>
</dbReference>
<dbReference type="InterPro" id="IPR027479">
    <property type="entry name" value="S-Me-THD_N_sf"/>
</dbReference>
<dbReference type="InterPro" id="IPR024071">
    <property type="entry name" value="S-Me-THD_C_sf"/>
</dbReference>
<dbReference type="EMBL" id="KV453940">
    <property type="protein sequence ID" value="ODV71554.1"/>
    <property type="molecule type" value="Genomic_DNA"/>
</dbReference>
<dbReference type="InterPro" id="IPR002821">
    <property type="entry name" value="Hydantoinase_A"/>
</dbReference>
<feature type="domain" description="Hydantoinase/oxoprolinase N-terminal" evidence="2">
    <location>
        <begin position="18"/>
        <end position="195"/>
    </location>
</feature>
<protein>
    <submittedName>
        <fullName evidence="5">Hydantoinase</fullName>
    </submittedName>
</protein>
<keyword evidence="6" id="KW-1185">Reference proteome</keyword>
<dbReference type="Gene3D" id="3.30.420.40">
    <property type="match status" value="1"/>
</dbReference>
<dbReference type="AlphaFoldDB" id="A0A1E4RWA8"/>
<dbReference type="SUPFAM" id="SSF53067">
    <property type="entry name" value="Actin-like ATPase domain"/>
    <property type="match status" value="2"/>
</dbReference>
<evidence type="ECO:0000259" key="4">
    <source>
        <dbReference type="Pfam" id="PF20906"/>
    </source>
</evidence>
<dbReference type="InterPro" id="IPR008040">
    <property type="entry name" value="Hydant_A_N"/>
</dbReference>
<dbReference type="Gene3D" id="2.40.390.10">
    <property type="entry name" value="CV3147-like"/>
    <property type="match status" value="1"/>
</dbReference>
<dbReference type="OMA" id="WYISETD"/>
<dbReference type="InterPro" id="IPR043129">
    <property type="entry name" value="ATPase_NBD"/>
</dbReference>
<organism evidence="5 6">
    <name type="scientific">Cyberlindnera jadinii (strain ATCC 18201 / CBS 1600 / BCRC 20928 / JCM 3617 / NBRC 0987 / NRRL Y-1542)</name>
    <name type="common">Torula yeast</name>
    <name type="synonym">Candida utilis</name>
    <dbReference type="NCBI Taxonomy" id="983966"/>
    <lineage>
        <taxon>Eukaryota</taxon>
        <taxon>Fungi</taxon>
        <taxon>Dikarya</taxon>
        <taxon>Ascomycota</taxon>
        <taxon>Saccharomycotina</taxon>
        <taxon>Saccharomycetes</taxon>
        <taxon>Phaffomycetales</taxon>
        <taxon>Phaffomycetaceae</taxon>
        <taxon>Cyberlindnera</taxon>
    </lineage>
</organism>
<name>A0A1E4RWA8_CYBJN</name>
<dbReference type="GO" id="GO:0016787">
    <property type="term" value="F:hydrolase activity"/>
    <property type="evidence" value="ECO:0007669"/>
    <property type="project" value="InterPro"/>
</dbReference>
<dbReference type="SUPFAM" id="SSF160991">
    <property type="entry name" value="CV3147-like"/>
    <property type="match status" value="1"/>
</dbReference>
<evidence type="ECO:0000259" key="3">
    <source>
        <dbReference type="Pfam" id="PF06032"/>
    </source>
</evidence>
<evidence type="ECO:0000313" key="6">
    <source>
        <dbReference type="Proteomes" id="UP000094389"/>
    </source>
</evidence>
<dbReference type="STRING" id="983966.A0A1E4RWA8"/>
<dbReference type="OrthoDB" id="5404895at2759"/>
<dbReference type="Proteomes" id="UP000094389">
    <property type="component" value="Unassembled WGS sequence"/>
</dbReference>
<dbReference type="InterPro" id="IPR048350">
    <property type="entry name" value="S-Me-THD-like_C"/>
</dbReference>
<dbReference type="RefSeq" id="XP_020068593.1">
    <property type="nucleotide sequence ID" value="XM_020215745.1"/>
</dbReference>
<dbReference type="FunFam" id="3.40.1610.10:FF:000001">
    <property type="entry name" value="Hydantoinase, putative"/>
    <property type="match status" value="1"/>
</dbReference>
<dbReference type="InterPro" id="IPR045079">
    <property type="entry name" value="Oxoprolinase-like"/>
</dbReference>
<dbReference type="Pfam" id="PF06032">
    <property type="entry name" value="S-Me-THD_N"/>
    <property type="match status" value="1"/>
</dbReference>
<dbReference type="PANTHER" id="PTHR11365:SF10">
    <property type="entry name" value="HYDANTOINASE_OXOPROLINASE"/>
    <property type="match status" value="1"/>
</dbReference>
<reference evidence="5 6" key="1">
    <citation type="journal article" date="2016" name="Proc. Natl. Acad. Sci. U.S.A.">
        <title>Comparative genomics of biotechnologically important yeasts.</title>
        <authorList>
            <person name="Riley R."/>
            <person name="Haridas S."/>
            <person name="Wolfe K.H."/>
            <person name="Lopes M.R."/>
            <person name="Hittinger C.T."/>
            <person name="Goeker M."/>
            <person name="Salamov A.A."/>
            <person name="Wisecaver J.H."/>
            <person name="Long T.M."/>
            <person name="Calvey C.H."/>
            <person name="Aerts A.L."/>
            <person name="Barry K.W."/>
            <person name="Choi C."/>
            <person name="Clum A."/>
            <person name="Coughlan A.Y."/>
            <person name="Deshpande S."/>
            <person name="Douglass A.P."/>
            <person name="Hanson S.J."/>
            <person name="Klenk H.-P."/>
            <person name="LaButti K.M."/>
            <person name="Lapidus A."/>
            <person name="Lindquist E.A."/>
            <person name="Lipzen A.M."/>
            <person name="Meier-Kolthoff J.P."/>
            <person name="Ohm R.A."/>
            <person name="Otillar R.P."/>
            <person name="Pangilinan J.L."/>
            <person name="Peng Y."/>
            <person name="Rokas A."/>
            <person name="Rosa C.A."/>
            <person name="Scheuner C."/>
            <person name="Sibirny A.A."/>
            <person name="Slot J.C."/>
            <person name="Stielow J.B."/>
            <person name="Sun H."/>
            <person name="Kurtzman C.P."/>
            <person name="Blackwell M."/>
            <person name="Grigoriev I.V."/>
            <person name="Jeffries T.W."/>
        </authorList>
    </citation>
    <scope>NUCLEOTIDE SEQUENCE [LARGE SCALE GENOMIC DNA]</scope>
    <source>
        <strain evidence="6">ATCC 18201 / CBS 1600 / BCRC 20928 / JCM 3617 / NBRC 0987 / NRRL Y-1542</strain>
    </source>
</reference>
<dbReference type="Pfam" id="PF05378">
    <property type="entry name" value="Hydant_A_N"/>
    <property type="match status" value="1"/>
</dbReference>
<evidence type="ECO:0000313" key="5">
    <source>
        <dbReference type="EMBL" id="ODV71554.1"/>
    </source>
</evidence>
<gene>
    <name evidence="5" type="ORF">CYBJADRAFT_169390</name>
</gene>
<feature type="domain" description="S-Me-THD-like C-terminal" evidence="4">
    <location>
        <begin position="771"/>
        <end position="963"/>
    </location>
</feature>
<evidence type="ECO:0000259" key="2">
    <source>
        <dbReference type="Pfam" id="PF05378"/>
    </source>
</evidence>
<accession>A0A1E4RWA8</accession>
<dbReference type="Pfam" id="PF20906">
    <property type="entry name" value="S-Me-THD_C"/>
    <property type="match status" value="1"/>
</dbReference>
<sequence length="979" mass="106439">MVQHDVLQQTSMTRTLLIGVDVGGTNTDSVLVDPHRVNEANKGVISWNKSVTTNDVSDGISNGVSKLMEDAIGIDKNDITSVTIGTTHFINAVIEQDASRLEKVAILRLCGPYSREIPPFSSFPNGLRSIMEGYVGYLNGGFHVDGKSIQPVDENEVMKHVDEIKGKNISSIVINGIFSSLNPEQEIQVKEMILKVYPCAKVVMSHEVSGVGYIERENASILNASILSFSERIIGSIVDAIENRMGFHCPVFLTQNDGTVLSAHECLKFPIRTFSSGTTNSMRGASFLGNVIGKQAIVVDVGGTTADVGLLLPTGFPRESSSYCNIGSVRLNFGMPHVESIGLGGGSLVREVNGDILVGPESVGSQILTRALIFEGNEVTASDVAVAADSNLTIGDSSKVKNRFSEEFIAKFQERVKLMLEIVVDKMKTSPEDVTVIAVGGGSFIIPENLNGASKVIRPEFYGVANAIGAALGKISSEVHVIRQLNGEPKEEILEQLKQEAIEKAHEKGALVSSTKIAYISSEPIPYCDGAYEFMVKTISDIDYDVIKQKFSRSLNIRSEARSGIFKDSHVQEQAEVDLDAFDYLSYKPVINSERQWILSEIDLELLRIGTYILGCGGGGDPFPEFLSTRNLLRKGETICVVDTKDIAKYTKGTGSIGSLCSAGSPTVSNEQLKGPGMVKCVEVMKKFTGKSIDLVFPVEIGGGNGMSVFRVATSSQLNVPVIDCDLMGRAYPTHWQTIPVVNSEDGKPCYPPLVASNGNGNTIIVAETKSDYLLEKVLRASLSEIGCTVDLINPPMDEKTTTLNTIHGSLSLAWRIGRAVRIARQRSEIYKMPQRILEAFGNSGKLLFEGKIVGVERRLHKGHVWGDVLIESLDKTHVMTIPFKNENIYAKIDDKVVCSVPDLISIIDSNTGEAVGTPDYRYGLFVFVLGIAPSDKWTSTTKAIEIGGPKGFDLEDVDYKPISEYKPPLTVFDEFFSD</sequence>
<evidence type="ECO:0000259" key="1">
    <source>
        <dbReference type="Pfam" id="PF01968"/>
    </source>
</evidence>
<dbReference type="Pfam" id="PF01968">
    <property type="entry name" value="Hydantoinase_A"/>
    <property type="match status" value="1"/>
</dbReference>
<dbReference type="PANTHER" id="PTHR11365">
    <property type="entry name" value="5-OXOPROLINASE RELATED"/>
    <property type="match status" value="1"/>
</dbReference>
<feature type="domain" description="S-Me-THD N-terminal" evidence="3">
    <location>
        <begin position="603"/>
        <end position="767"/>
    </location>
</feature>